<name>A0A383C0J6_9ZZZZ</name>
<dbReference type="PANTHER" id="PTHR43691:SF11">
    <property type="entry name" value="FI09636P-RELATED"/>
    <property type="match status" value="1"/>
</dbReference>
<protein>
    <recommendedName>
        <fullName evidence="1">Nucleoside phosphorylase domain-containing protein</fullName>
    </recommendedName>
</protein>
<dbReference type="Gene3D" id="3.40.50.1580">
    <property type="entry name" value="Nucleoside phosphorylase domain"/>
    <property type="match status" value="1"/>
</dbReference>
<gene>
    <name evidence="2" type="ORF">METZ01_LOCUS478830</name>
</gene>
<organism evidence="2">
    <name type="scientific">marine metagenome</name>
    <dbReference type="NCBI Taxonomy" id="408172"/>
    <lineage>
        <taxon>unclassified sequences</taxon>
        <taxon>metagenomes</taxon>
        <taxon>ecological metagenomes</taxon>
    </lineage>
</organism>
<feature type="domain" description="Nucleoside phosphorylase" evidence="1">
    <location>
        <begin position="7"/>
        <end position="72"/>
    </location>
</feature>
<dbReference type="SUPFAM" id="SSF53167">
    <property type="entry name" value="Purine and uridine phosphorylases"/>
    <property type="match status" value="1"/>
</dbReference>
<proteinExistence type="predicted"/>
<dbReference type="Pfam" id="PF01048">
    <property type="entry name" value="PNP_UDP_1"/>
    <property type="match status" value="1"/>
</dbReference>
<dbReference type="GO" id="GO:0006218">
    <property type="term" value="P:uridine catabolic process"/>
    <property type="evidence" value="ECO:0007669"/>
    <property type="project" value="TreeGrafter"/>
</dbReference>
<dbReference type="GO" id="GO:0005829">
    <property type="term" value="C:cytosol"/>
    <property type="evidence" value="ECO:0007669"/>
    <property type="project" value="TreeGrafter"/>
</dbReference>
<reference evidence="2" key="1">
    <citation type="submission" date="2018-05" db="EMBL/GenBank/DDBJ databases">
        <authorList>
            <person name="Lanie J.A."/>
            <person name="Ng W.-L."/>
            <person name="Kazmierczak K.M."/>
            <person name="Andrzejewski T.M."/>
            <person name="Davidsen T.M."/>
            <person name="Wayne K.J."/>
            <person name="Tettelin H."/>
            <person name="Glass J.I."/>
            <person name="Rusch D."/>
            <person name="Podicherti R."/>
            <person name="Tsui H.-C.T."/>
            <person name="Winkler M.E."/>
        </authorList>
    </citation>
    <scope>NUCLEOTIDE SEQUENCE</scope>
</reference>
<dbReference type="GO" id="GO:0004850">
    <property type="term" value="F:uridine phosphorylase activity"/>
    <property type="evidence" value="ECO:0007669"/>
    <property type="project" value="TreeGrafter"/>
</dbReference>
<dbReference type="InterPro" id="IPR000845">
    <property type="entry name" value="Nucleoside_phosphorylase_d"/>
</dbReference>
<evidence type="ECO:0000313" key="2">
    <source>
        <dbReference type="EMBL" id="SVE25976.1"/>
    </source>
</evidence>
<dbReference type="PANTHER" id="PTHR43691">
    <property type="entry name" value="URIDINE PHOSPHORYLASE"/>
    <property type="match status" value="1"/>
</dbReference>
<accession>A0A383C0J6</accession>
<sequence>MAFLHKAHDEAGVRNIEMESTEFAAFCNRAGIPAAIVCAALLNRLEGDQVKATPEELAQFSDNAQTVVINYIRQQLEQQQKVVEA</sequence>
<dbReference type="AlphaFoldDB" id="A0A383C0J6"/>
<dbReference type="EMBL" id="UINC01204996">
    <property type="protein sequence ID" value="SVE25976.1"/>
    <property type="molecule type" value="Genomic_DNA"/>
</dbReference>
<evidence type="ECO:0000259" key="1">
    <source>
        <dbReference type="Pfam" id="PF01048"/>
    </source>
</evidence>
<dbReference type="InterPro" id="IPR035994">
    <property type="entry name" value="Nucleoside_phosphorylase_sf"/>
</dbReference>